<feature type="domain" description="Mechanosensitive ion channel MscS" evidence="10">
    <location>
        <begin position="646"/>
        <end position="704"/>
    </location>
</feature>
<evidence type="ECO:0000313" key="13">
    <source>
        <dbReference type="Proteomes" id="UP001222027"/>
    </source>
</evidence>
<keyword evidence="6 7" id="KW-0472">Membrane</keyword>
<dbReference type="AlphaFoldDB" id="A0AAV8QGN0"/>
<evidence type="ECO:0000256" key="4">
    <source>
        <dbReference type="ARBA" id="ARBA00022692"/>
    </source>
</evidence>
<feature type="region of interest" description="Disordered" evidence="8">
    <location>
        <begin position="144"/>
        <end position="200"/>
    </location>
</feature>
<dbReference type="InterPro" id="IPR010920">
    <property type="entry name" value="LSM_dom_sf"/>
</dbReference>
<proteinExistence type="inferred from homology"/>
<sequence length="828" mass="93542">MASSSSMVDAPWNPFASPISSRHSAADHHPVVVGVDKLSNPQIDANEHKIWRDPSCKFLSDAGVARVPAASSRTERFGFDVNVDPKVSPFSVSASKEPRVAFEGASASSDDGSIVPGSRDGSGVDVHQNTNASFCRTSTMLRTKTRSRLMDPAPQSLSGALAAEAGRSTTRSSPLPSGQLRSQLLGGSTTDEDEEETLLDEDLPADDNFKRAKFRTLTALQWASLVLIFAALVAVLAVPSLRRCSLWGIRLWKWVVLFLVVICGHMISGWGIRLLVFVMERNFLLRKRVLYFVYGVRKPVHYCLWLGLVLLVWHLLFDQKIERQTNSEAVDYVSKILICLLVATLFRLAKTIVIKSLASSFHVSTYFDRIQEALFNQYVIETLSSPPWFRSQRTRDEANHFLSDVERLQNAGAAIPADLRLLNLQQGSQNGESARSANAMRRKEIGRKQEGITIEHLHRLSQKNVSAWIMKRMMKIVRHGTLSTLHEQLVSAASMEDESTAMQIQSEREAKVAARRIFHNVAKPGQRHIYLEDLKHFLREDEALKTMGLFEGAEENKRITKKSLKNWVVNVFKERRALALSLNDTKTAVNRLHQMANVVVAVVVLAIWLLILDIAALKFFVFLSSQLLLVTFVFGNTLKMIFEAIIFLFVMHPFDVGDRCEIEGVQMIVEEMNILTTIFLRNDNQKVSYPNGVLATLPIGNIHRSPDMGDAIDFSVHVSTPVEKLALMKERIVAFIEGNTDHWYPDPTVVIKDVDDMNRLMVSIWFRHRINFQEITERWKRRELVVQEMVKVSKELEIEYRMLPLDVNLRAMPALTSTRLPSTWKACS</sequence>
<dbReference type="GO" id="GO:0050982">
    <property type="term" value="P:detection of mechanical stimulus"/>
    <property type="evidence" value="ECO:0007669"/>
    <property type="project" value="UniProtKB-ARBA"/>
</dbReference>
<feature type="region of interest" description="Disordered" evidence="8">
    <location>
        <begin position="104"/>
        <end position="129"/>
    </location>
</feature>
<dbReference type="GO" id="GO:0008381">
    <property type="term" value="F:mechanosensitive monoatomic ion channel activity"/>
    <property type="evidence" value="ECO:0007669"/>
    <property type="project" value="TreeGrafter"/>
</dbReference>
<evidence type="ECO:0000259" key="11">
    <source>
        <dbReference type="Pfam" id="PF25886"/>
    </source>
</evidence>
<evidence type="ECO:0000256" key="5">
    <source>
        <dbReference type="ARBA" id="ARBA00022989"/>
    </source>
</evidence>
<dbReference type="InterPro" id="IPR023408">
    <property type="entry name" value="MscS_beta-dom_sf"/>
</dbReference>
<name>A0AAV8QGN0_ENSVE</name>
<dbReference type="EMBL" id="JAQQAF010000006">
    <property type="protein sequence ID" value="KAJ8477507.1"/>
    <property type="molecule type" value="Genomic_DNA"/>
</dbReference>
<feature type="compositionally biased region" description="Polar residues" evidence="8">
    <location>
        <begin position="167"/>
        <end position="188"/>
    </location>
</feature>
<dbReference type="Pfam" id="PF00924">
    <property type="entry name" value="MS_channel_2nd"/>
    <property type="match status" value="1"/>
</dbReference>
<dbReference type="SUPFAM" id="SSF50182">
    <property type="entry name" value="Sm-like ribonucleoproteins"/>
    <property type="match status" value="1"/>
</dbReference>
<gene>
    <name evidence="12" type="ORF">OPV22_021234</name>
</gene>
<keyword evidence="4 9" id="KW-0812">Transmembrane</keyword>
<feature type="transmembrane region" description="Helical" evidence="9">
    <location>
        <begin position="299"/>
        <end position="317"/>
    </location>
</feature>
<accession>A0AAV8QGN0</accession>
<dbReference type="Pfam" id="PF25886">
    <property type="entry name" value="Msy1"/>
    <property type="match status" value="1"/>
</dbReference>
<dbReference type="InterPro" id="IPR006685">
    <property type="entry name" value="MscS_channel_2nd"/>
</dbReference>
<feature type="transmembrane region" description="Helical" evidence="9">
    <location>
        <begin position="598"/>
        <end position="621"/>
    </location>
</feature>
<evidence type="ECO:0000256" key="9">
    <source>
        <dbReference type="SAM" id="Phobius"/>
    </source>
</evidence>
<feature type="transmembrane region" description="Helical" evidence="9">
    <location>
        <begin position="627"/>
        <end position="650"/>
    </location>
</feature>
<reference evidence="12 13" key="1">
    <citation type="submission" date="2022-12" db="EMBL/GenBank/DDBJ databases">
        <title>Chromosome-scale assembly of the Ensete ventricosum genome.</title>
        <authorList>
            <person name="Dussert Y."/>
            <person name="Stocks J."/>
            <person name="Wendawek A."/>
            <person name="Woldeyes F."/>
            <person name="Nichols R.A."/>
            <person name="Borrell J.S."/>
        </authorList>
    </citation>
    <scope>NUCLEOTIDE SEQUENCE [LARGE SCALE GENOMIC DNA]</scope>
    <source>
        <strain evidence="13">cv. Maze</strain>
        <tissue evidence="12">Seeds</tissue>
    </source>
</reference>
<dbReference type="PANTHER" id="PTHR31618:SF1">
    <property type="entry name" value="EF-HAND DOMAIN-CONTAINING PROTEIN"/>
    <property type="match status" value="1"/>
</dbReference>
<dbReference type="Proteomes" id="UP001222027">
    <property type="component" value="Unassembled WGS sequence"/>
</dbReference>
<keyword evidence="3" id="KW-0813">Transport</keyword>
<feature type="transmembrane region" description="Helical" evidence="9">
    <location>
        <begin position="251"/>
        <end position="278"/>
    </location>
</feature>
<organism evidence="12 13">
    <name type="scientific">Ensete ventricosum</name>
    <name type="common">Abyssinian banana</name>
    <name type="synonym">Musa ensete</name>
    <dbReference type="NCBI Taxonomy" id="4639"/>
    <lineage>
        <taxon>Eukaryota</taxon>
        <taxon>Viridiplantae</taxon>
        <taxon>Streptophyta</taxon>
        <taxon>Embryophyta</taxon>
        <taxon>Tracheophyta</taxon>
        <taxon>Spermatophyta</taxon>
        <taxon>Magnoliopsida</taxon>
        <taxon>Liliopsida</taxon>
        <taxon>Zingiberales</taxon>
        <taxon>Musaceae</taxon>
        <taxon>Ensete</taxon>
    </lineage>
</organism>
<dbReference type="GO" id="GO:0005886">
    <property type="term" value="C:plasma membrane"/>
    <property type="evidence" value="ECO:0007669"/>
    <property type="project" value="UniProtKB-UniRule"/>
</dbReference>
<keyword evidence="5 9" id="KW-1133">Transmembrane helix</keyword>
<feature type="transmembrane region" description="Helical" evidence="9">
    <location>
        <begin position="329"/>
        <end position="349"/>
    </location>
</feature>
<dbReference type="PANTHER" id="PTHR31618">
    <property type="entry name" value="MECHANOSENSITIVE ION CHANNEL PROTEIN 5"/>
    <property type="match status" value="1"/>
</dbReference>
<evidence type="ECO:0000259" key="10">
    <source>
        <dbReference type="Pfam" id="PF00924"/>
    </source>
</evidence>
<dbReference type="Gene3D" id="2.30.30.60">
    <property type="match status" value="1"/>
</dbReference>
<dbReference type="FunFam" id="2.30.30.60:FF:000003">
    <property type="entry name" value="Predicted mechanosensitive ion channel"/>
    <property type="match status" value="1"/>
</dbReference>
<feature type="domain" description="Mechanosensitive ion channel protein Msy1/2-like transmembrane" evidence="11">
    <location>
        <begin position="215"/>
        <end position="361"/>
    </location>
</feature>
<feature type="transmembrane region" description="Helical" evidence="9">
    <location>
        <begin position="219"/>
        <end position="239"/>
    </location>
</feature>
<evidence type="ECO:0000313" key="12">
    <source>
        <dbReference type="EMBL" id="KAJ8477507.1"/>
    </source>
</evidence>
<evidence type="ECO:0000256" key="8">
    <source>
        <dbReference type="SAM" id="MobiDB-lite"/>
    </source>
</evidence>
<dbReference type="PIRSF" id="PIRSF017209">
    <property type="entry name" value="Memb_At2g17000_prd"/>
    <property type="match status" value="1"/>
</dbReference>
<dbReference type="InterPro" id="IPR016688">
    <property type="entry name" value="MscS-like_plants/fungi"/>
</dbReference>
<comment type="caution">
    <text evidence="12">The sequence shown here is derived from an EMBL/GenBank/DDBJ whole genome shotgun (WGS) entry which is preliminary data.</text>
</comment>
<evidence type="ECO:0000256" key="7">
    <source>
        <dbReference type="PIRNR" id="PIRNR017209"/>
    </source>
</evidence>
<keyword evidence="13" id="KW-1185">Reference proteome</keyword>
<dbReference type="GO" id="GO:0006820">
    <property type="term" value="P:monoatomic anion transport"/>
    <property type="evidence" value="ECO:0007669"/>
    <property type="project" value="TreeGrafter"/>
</dbReference>
<evidence type="ECO:0000256" key="6">
    <source>
        <dbReference type="ARBA" id="ARBA00023136"/>
    </source>
</evidence>
<comment type="similarity">
    <text evidence="2 7">Belongs to the MscS (TC 1.A.23) family.</text>
</comment>
<dbReference type="InterPro" id="IPR058650">
    <property type="entry name" value="Msy1/2-like"/>
</dbReference>
<comment type="subcellular location">
    <subcellularLocation>
        <location evidence="1">Endomembrane system</location>
        <topology evidence="1">Multi-pass membrane protein</topology>
    </subcellularLocation>
    <subcellularLocation>
        <location evidence="7">Membrane</location>
    </subcellularLocation>
</comment>
<evidence type="ECO:0000256" key="1">
    <source>
        <dbReference type="ARBA" id="ARBA00004127"/>
    </source>
</evidence>
<evidence type="ECO:0000256" key="2">
    <source>
        <dbReference type="ARBA" id="ARBA00008017"/>
    </source>
</evidence>
<evidence type="ECO:0000256" key="3">
    <source>
        <dbReference type="ARBA" id="ARBA00022448"/>
    </source>
</evidence>
<feature type="compositionally biased region" description="Acidic residues" evidence="8">
    <location>
        <begin position="190"/>
        <end position="200"/>
    </location>
</feature>
<protein>
    <recommendedName>
        <fullName evidence="7">Mechanosensitive ion channel protein</fullName>
    </recommendedName>
</protein>